<evidence type="ECO:0000313" key="9">
    <source>
        <dbReference type="EMBL" id="NYE38602.1"/>
    </source>
</evidence>
<dbReference type="PANTHER" id="PTHR30572:SF4">
    <property type="entry name" value="ABC TRANSPORTER PERMEASE YTRF"/>
    <property type="match status" value="1"/>
</dbReference>
<dbReference type="Pfam" id="PF02687">
    <property type="entry name" value="FtsX"/>
    <property type="match status" value="1"/>
</dbReference>
<feature type="transmembrane region" description="Helical" evidence="7">
    <location>
        <begin position="320"/>
        <end position="341"/>
    </location>
</feature>
<feature type="transmembrane region" description="Helical" evidence="7">
    <location>
        <begin position="362"/>
        <end position="387"/>
    </location>
</feature>
<comment type="similarity">
    <text evidence="6">Belongs to the ABC-4 integral membrane protein family.</text>
</comment>
<keyword evidence="4 7" id="KW-1133">Transmembrane helix</keyword>
<feature type="transmembrane region" description="Helical" evidence="7">
    <location>
        <begin position="393"/>
        <end position="417"/>
    </location>
</feature>
<organism evidence="9 10">
    <name type="scientific">Nocardioides cavernae</name>
    <dbReference type="NCBI Taxonomy" id="1921566"/>
    <lineage>
        <taxon>Bacteria</taxon>
        <taxon>Bacillati</taxon>
        <taxon>Actinomycetota</taxon>
        <taxon>Actinomycetes</taxon>
        <taxon>Propionibacteriales</taxon>
        <taxon>Nocardioidaceae</taxon>
        <taxon>Nocardioides</taxon>
    </lineage>
</organism>
<reference evidence="9 10" key="2">
    <citation type="submission" date="2020-08" db="EMBL/GenBank/DDBJ databases">
        <title>The Agave Microbiome: Exploring the role of microbial communities in plant adaptations to desert environments.</title>
        <authorList>
            <person name="Partida-Martinez L.P."/>
        </authorList>
    </citation>
    <scope>NUCLEOTIDE SEQUENCE [LARGE SCALE GENOMIC DNA]</scope>
    <source>
        <strain evidence="9 10">AT2.17</strain>
    </source>
</reference>
<comment type="subcellular location">
    <subcellularLocation>
        <location evidence="1">Cell membrane</location>
        <topology evidence="1">Multi-pass membrane protein</topology>
    </subcellularLocation>
</comment>
<keyword evidence="10" id="KW-1185">Reference proteome</keyword>
<comment type="caution">
    <text evidence="9">The sequence shown here is derived from an EMBL/GenBank/DDBJ whole genome shotgun (WGS) entry which is preliminary data.</text>
</comment>
<dbReference type="GO" id="GO:0022857">
    <property type="term" value="F:transmembrane transporter activity"/>
    <property type="evidence" value="ECO:0007669"/>
    <property type="project" value="TreeGrafter"/>
</dbReference>
<evidence type="ECO:0000313" key="10">
    <source>
        <dbReference type="Proteomes" id="UP000549911"/>
    </source>
</evidence>
<dbReference type="InterPro" id="IPR003838">
    <property type="entry name" value="ABC3_permease_C"/>
</dbReference>
<feature type="transmembrane region" description="Helical" evidence="7">
    <location>
        <begin position="438"/>
        <end position="458"/>
    </location>
</feature>
<feature type="transmembrane region" description="Helical" evidence="7">
    <location>
        <begin position="753"/>
        <end position="775"/>
    </location>
</feature>
<feature type="domain" description="ABC3 transporter permease C-terminal" evidence="8">
    <location>
        <begin position="763"/>
        <end position="871"/>
    </location>
</feature>
<dbReference type="EMBL" id="JACCBW010000005">
    <property type="protein sequence ID" value="NYE38602.1"/>
    <property type="molecule type" value="Genomic_DNA"/>
</dbReference>
<dbReference type="AlphaFoldDB" id="A0A7Y9H632"/>
<gene>
    <name evidence="9" type="ORF">F4692_003752</name>
</gene>
<proteinExistence type="inferred from homology"/>
<evidence type="ECO:0000256" key="1">
    <source>
        <dbReference type="ARBA" id="ARBA00004651"/>
    </source>
</evidence>
<evidence type="ECO:0000256" key="2">
    <source>
        <dbReference type="ARBA" id="ARBA00022475"/>
    </source>
</evidence>
<dbReference type="GO" id="GO:0005886">
    <property type="term" value="C:plasma membrane"/>
    <property type="evidence" value="ECO:0007669"/>
    <property type="project" value="UniProtKB-SubCell"/>
</dbReference>
<evidence type="ECO:0000256" key="6">
    <source>
        <dbReference type="ARBA" id="ARBA00038076"/>
    </source>
</evidence>
<evidence type="ECO:0000256" key="4">
    <source>
        <dbReference type="ARBA" id="ARBA00022989"/>
    </source>
</evidence>
<feature type="transmembrane region" description="Helical" evidence="7">
    <location>
        <begin position="483"/>
        <end position="504"/>
    </location>
</feature>
<feature type="transmembrane region" description="Helical" evidence="7">
    <location>
        <begin position="851"/>
        <end position="872"/>
    </location>
</feature>
<feature type="transmembrane region" description="Helical" evidence="7">
    <location>
        <begin position="809"/>
        <end position="831"/>
    </location>
</feature>
<keyword evidence="5 7" id="KW-0472">Membrane</keyword>
<keyword evidence="2" id="KW-1003">Cell membrane</keyword>
<evidence type="ECO:0000256" key="7">
    <source>
        <dbReference type="SAM" id="Phobius"/>
    </source>
</evidence>
<protein>
    <submittedName>
        <fullName evidence="9">Putative ABC transport system permease protein</fullName>
    </submittedName>
</protein>
<dbReference type="Proteomes" id="UP000549911">
    <property type="component" value="Unassembled WGS sequence"/>
</dbReference>
<keyword evidence="3 7" id="KW-0812">Transmembrane</keyword>
<reference evidence="9 10" key="1">
    <citation type="submission" date="2020-07" db="EMBL/GenBank/DDBJ databases">
        <authorList>
            <person name="Partida-Martinez L."/>
            <person name="Huntemann M."/>
            <person name="Clum A."/>
            <person name="Wang J."/>
            <person name="Palaniappan K."/>
            <person name="Ritter S."/>
            <person name="Chen I.-M."/>
            <person name="Stamatis D."/>
            <person name="Reddy T."/>
            <person name="O'Malley R."/>
            <person name="Daum C."/>
            <person name="Shapiro N."/>
            <person name="Ivanova N."/>
            <person name="Kyrpides N."/>
            <person name="Woyke T."/>
        </authorList>
    </citation>
    <scope>NUCLEOTIDE SEQUENCE [LARGE SCALE GENOMIC DNA]</scope>
    <source>
        <strain evidence="9 10">AT2.17</strain>
    </source>
</reference>
<sequence>MSPTSRLHLPTVLGRLRADLGLLLLVATVGAATVAMMAAVDPLTTRSADAAVAAAVRDAGPRGTVLAMLPDWYDDPSGPTRDPGTVTQVRQDADLARQGMPAGLRRVLRPGVVTVTSTSLQLLDAGPGRYLQLAFVEAADGGPGVSYAEGAPPRAGPPSAREPSVQVAVSAPVAQALGLEVGTRVPARDEHGRTTVVEISGVFVPDDPGDVAWQVAPQLLQASTVAGAEGRASATALVPAESLADLRLVLPGDAIRRRVVFAPRAEAVTWRGSQSLERTIAALQSGAGTGVGDTAWDSLLGTVLREARTQVGAARGQAQVLLLVLLASAVLALLLAGQLLVRRRTGSLLLARQRGASLAGIAGELVVESLVVTAAGAAAGLAVAWVATGSVGWAWSAPVLVASSLAPAVLAVGVVRASGTRAPANRSVRRARARAAGLRRLGLEVAVVAAAGLSWVALQQRGVVGVGDDGGGEHLTAASTATWLPVLAGLVLVRAAPPLLCRALRLARRSRAVVPLLVSARLVRSAFPVLPVVVVVLALAGATFAAAFAATLRDGQAAGTLAVVGGDARLDARPDAALATAAGELAAAPGVRAVAAGRVEDGVRVSARGSAESVRLVVVDATTYGALVGAGDLADASQLARLRAPAGERVPALLLGGPPGLTDDPSLRWEDTSIPLEVVGTAPDVGASGGPVVVLDRRALESRGLPAEPDTLWAVGPGSAAALESVVDEAPGGVVLTYAGELDRRRGAALPSALGALAGAACVLLPVLALLATALSTATGSPARRTSLGRLRALGATDRDLRRVLLGEVVVPVGVAAAMGVGAGIVCAHALLGALSLQRLTLAPDPVDPVVPWWTVPTVAVLLAWAAGLALLEWRRVRRTPLARLLRT</sequence>
<name>A0A7Y9H632_9ACTN</name>
<dbReference type="PANTHER" id="PTHR30572">
    <property type="entry name" value="MEMBRANE COMPONENT OF TRANSPORTER-RELATED"/>
    <property type="match status" value="1"/>
</dbReference>
<evidence type="ECO:0000256" key="5">
    <source>
        <dbReference type="ARBA" id="ARBA00023136"/>
    </source>
</evidence>
<evidence type="ECO:0000256" key="3">
    <source>
        <dbReference type="ARBA" id="ARBA00022692"/>
    </source>
</evidence>
<dbReference type="InterPro" id="IPR050250">
    <property type="entry name" value="Macrolide_Exporter_MacB"/>
</dbReference>
<feature type="transmembrane region" description="Helical" evidence="7">
    <location>
        <begin position="525"/>
        <end position="550"/>
    </location>
</feature>
<accession>A0A7Y9H632</accession>
<evidence type="ECO:0000259" key="8">
    <source>
        <dbReference type="Pfam" id="PF02687"/>
    </source>
</evidence>
<dbReference type="RefSeq" id="WP_179621240.1">
    <property type="nucleotide sequence ID" value="NZ_JACCBW010000005.1"/>
</dbReference>
<feature type="transmembrane region" description="Helical" evidence="7">
    <location>
        <begin position="20"/>
        <end position="40"/>
    </location>
</feature>